<dbReference type="NCBIfam" id="TIGR04559">
    <property type="entry name" value="SoxH_rel_PQQ_2"/>
    <property type="match status" value="1"/>
</dbReference>
<dbReference type="Gene3D" id="3.60.15.10">
    <property type="entry name" value="Ribonuclease Z/Hydroxyacylglutathione hydrolase-like"/>
    <property type="match status" value="1"/>
</dbReference>
<comment type="similarity">
    <text evidence="1">Belongs to the metallo-beta-lactamase superfamily. Class-B beta-lactamase family.</text>
</comment>
<sequence length="290" mass="31492">MTGAAEPQPFTMTEVAPGIFVRPGVQEDATAENDDAIANIGFIVGPAAVAVIDPGGSLGDGERLRAAVRAKTDLPIRYVVMSHGHPDHVFGCVAFVPDHPVFVGHQRLAGELAERGEYYRKQLAAILGRDRVGDYAMPTLLVADKAELDLGGRVLELQAYDTAHTDNDLTVFDRETKTLWAADLLFVNRIPSIDGSLLGWLKVLDELKTLPATRAVPGHGPPVVPWPAAAADEERYFNVLATEIRTLLAKGGDIETAVARVGQSERGKWLLFDDYNGRNVTAAFKELEWE</sequence>
<accession>A0A8J3E0G1</accession>
<evidence type="ECO:0000313" key="4">
    <source>
        <dbReference type="Proteomes" id="UP000646365"/>
    </source>
</evidence>
<organism evidence="3 4">
    <name type="scientific">Aliidongia dinghuensis</name>
    <dbReference type="NCBI Taxonomy" id="1867774"/>
    <lineage>
        <taxon>Bacteria</taxon>
        <taxon>Pseudomonadati</taxon>
        <taxon>Pseudomonadota</taxon>
        <taxon>Alphaproteobacteria</taxon>
        <taxon>Rhodospirillales</taxon>
        <taxon>Dongiaceae</taxon>
        <taxon>Aliidongia</taxon>
    </lineage>
</organism>
<name>A0A8J3E0G1_9PROT</name>
<dbReference type="AlphaFoldDB" id="A0A8J3E0G1"/>
<gene>
    <name evidence="3" type="ORF">GCM10011611_03900</name>
</gene>
<feature type="domain" description="Metallo-beta-lactamase" evidence="2">
    <location>
        <begin position="37"/>
        <end position="219"/>
    </location>
</feature>
<evidence type="ECO:0000256" key="1">
    <source>
        <dbReference type="ARBA" id="ARBA00005250"/>
    </source>
</evidence>
<dbReference type="SMART" id="SM00849">
    <property type="entry name" value="Lactamase_B"/>
    <property type="match status" value="1"/>
</dbReference>
<protein>
    <submittedName>
        <fullName evidence="3">MBL fold metallo-hydrolase</fullName>
    </submittedName>
</protein>
<dbReference type="PANTHER" id="PTHR42951:SF4">
    <property type="entry name" value="ACYL-COENZYME A THIOESTERASE MBLAC2"/>
    <property type="match status" value="1"/>
</dbReference>
<dbReference type="InterPro" id="IPR036866">
    <property type="entry name" value="RibonucZ/Hydroxyglut_hydro"/>
</dbReference>
<dbReference type="CDD" id="cd16282">
    <property type="entry name" value="metallo-hydrolase-like_MBL-fold"/>
    <property type="match status" value="1"/>
</dbReference>
<evidence type="ECO:0000313" key="3">
    <source>
        <dbReference type="EMBL" id="GGF01619.1"/>
    </source>
</evidence>
<comment type="caution">
    <text evidence="3">The sequence shown here is derived from an EMBL/GenBank/DDBJ whole genome shotgun (WGS) entry which is preliminary data.</text>
</comment>
<dbReference type="InterPro" id="IPR030829">
    <property type="entry name" value="SoxH-rel_PQQ_2"/>
</dbReference>
<evidence type="ECO:0000259" key="2">
    <source>
        <dbReference type="SMART" id="SM00849"/>
    </source>
</evidence>
<dbReference type="Proteomes" id="UP000646365">
    <property type="component" value="Unassembled WGS sequence"/>
</dbReference>
<dbReference type="Pfam" id="PF00753">
    <property type="entry name" value="Lactamase_B"/>
    <property type="match status" value="1"/>
</dbReference>
<dbReference type="GO" id="GO:0017001">
    <property type="term" value="P:antibiotic catabolic process"/>
    <property type="evidence" value="ECO:0007669"/>
    <property type="project" value="UniProtKB-ARBA"/>
</dbReference>
<keyword evidence="4" id="KW-1185">Reference proteome</keyword>
<reference evidence="3" key="1">
    <citation type="journal article" date="2014" name="Int. J. Syst. Evol. Microbiol.">
        <title>Complete genome sequence of Corynebacterium casei LMG S-19264T (=DSM 44701T), isolated from a smear-ripened cheese.</title>
        <authorList>
            <consortium name="US DOE Joint Genome Institute (JGI-PGF)"/>
            <person name="Walter F."/>
            <person name="Albersmeier A."/>
            <person name="Kalinowski J."/>
            <person name="Ruckert C."/>
        </authorList>
    </citation>
    <scope>NUCLEOTIDE SEQUENCE</scope>
    <source>
        <strain evidence="3">CGMCC 1.15725</strain>
    </source>
</reference>
<dbReference type="InterPro" id="IPR050855">
    <property type="entry name" value="NDM-1-like"/>
</dbReference>
<reference evidence="3" key="2">
    <citation type="submission" date="2020-09" db="EMBL/GenBank/DDBJ databases">
        <authorList>
            <person name="Sun Q."/>
            <person name="Zhou Y."/>
        </authorList>
    </citation>
    <scope>NUCLEOTIDE SEQUENCE</scope>
    <source>
        <strain evidence="3">CGMCC 1.15725</strain>
    </source>
</reference>
<dbReference type="PANTHER" id="PTHR42951">
    <property type="entry name" value="METALLO-BETA-LACTAMASE DOMAIN-CONTAINING"/>
    <property type="match status" value="1"/>
</dbReference>
<dbReference type="InterPro" id="IPR001279">
    <property type="entry name" value="Metallo-B-lactamas"/>
</dbReference>
<dbReference type="SUPFAM" id="SSF56281">
    <property type="entry name" value="Metallo-hydrolase/oxidoreductase"/>
    <property type="match status" value="1"/>
</dbReference>
<dbReference type="EMBL" id="BMJQ01000001">
    <property type="protein sequence ID" value="GGF01619.1"/>
    <property type="molecule type" value="Genomic_DNA"/>
</dbReference>
<proteinExistence type="inferred from homology"/>